<dbReference type="AlphaFoldDB" id="A0AAD8X603"/>
<name>A0AAD8X603_LOLMU</name>
<feature type="compositionally biased region" description="Acidic residues" evidence="1">
    <location>
        <begin position="169"/>
        <end position="182"/>
    </location>
</feature>
<evidence type="ECO:0000313" key="4">
    <source>
        <dbReference type="Proteomes" id="UP001231189"/>
    </source>
</evidence>
<dbReference type="PROSITE" id="PS50994">
    <property type="entry name" value="INTEGRASE"/>
    <property type="match status" value="1"/>
</dbReference>
<dbReference type="GO" id="GO:0015074">
    <property type="term" value="P:DNA integration"/>
    <property type="evidence" value="ECO:0007669"/>
    <property type="project" value="InterPro"/>
</dbReference>
<dbReference type="InterPro" id="IPR012337">
    <property type="entry name" value="RNaseH-like_sf"/>
</dbReference>
<dbReference type="GO" id="GO:0003676">
    <property type="term" value="F:nucleic acid binding"/>
    <property type="evidence" value="ECO:0007669"/>
    <property type="project" value="InterPro"/>
</dbReference>
<dbReference type="Gene3D" id="3.30.420.10">
    <property type="entry name" value="Ribonuclease H-like superfamily/Ribonuclease H"/>
    <property type="match status" value="1"/>
</dbReference>
<proteinExistence type="predicted"/>
<dbReference type="PANTHER" id="PTHR42648">
    <property type="entry name" value="TRANSPOSASE, PUTATIVE-RELATED"/>
    <property type="match status" value="1"/>
</dbReference>
<dbReference type="InterPro" id="IPR001584">
    <property type="entry name" value="Integrase_cat-core"/>
</dbReference>
<evidence type="ECO:0000256" key="1">
    <source>
        <dbReference type="SAM" id="MobiDB-lite"/>
    </source>
</evidence>
<comment type="caution">
    <text evidence="3">The sequence shown here is derived from an EMBL/GenBank/DDBJ whole genome shotgun (WGS) entry which is preliminary data.</text>
</comment>
<organism evidence="3 4">
    <name type="scientific">Lolium multiflorum</name>
    <name type="common">Italian ryegrass</name>
    <name type="synonym">Lolium perenne subsp. multiflorum</name>
    <dbReference type="NCBI Taxonomy" id="4521"/>
    <lineage>
        <taxon>Eukaryota</taxon>
        <taxon>Viridiplantae</taxon>
        <taxon>Streptophyta</taxon>
        <taxon>Embryophyta</taxon>
        <taxon>Tracheophyta</taxon>
        <taxon>Spermatophyta</taxon>
        <taxon>Magnoliopsida</taxon>
        <taxon>Liliopsida</taxon>
        <taxon>Poales</taxon>
        <taxon>Poaceae</taxon>
        <taxon>BOP clade</taxon>
        <taxon>Pooideae</taxon>
        <taxon>Poodae</taxon>
        <taxon>Poeae</taxon>
        <taxon>Poeae Chloroplast Group 2 (Poeae type)</taxon>
        <taxon>Loliodinae</taxon>
        <taxon>Loliinae</taxon>
        <taxon>Lolium</taxon>
    </lineage>
</organism>
<dbReference type="Proteomes" id="UP001231189">
    <property type="component" value="Unassembled WGS sequence"/>
</dbReference>
<evidence type="ECO:0000259" key="2">
    <source>
        <dbReference type="PROSITE" id="PS50994"/>
    </source>
</evidence>
<accession>A0AAD8X603</accession>
<dbReference type="SUPFAM" id="SSF53098">
    <property type="entry name" value="Ribonuclease H-like"/>
    <property type="match status" value="1"/>
</dbReference>
<gene>
    <name evidence="3" type="ORF">QYE76_012129</name>
</gene>
<dbReference type="EMBL" id="JAUUTY010000001">
    <property type="protein sequence ID" value="KAK1695432.1"/>
    <property type="molecule type" value="Genomic_DNA"/>
</dbReference>
<feature type="domain" description="Integrase catalytic" evidence="2">
    <location>
        <begin position="67"/>
        <end position="164"/>
    </location>
</feature>
<feature type="region of interest" description="Disordered" evidence="1">
    <location>
        <begin position="152"/>
        <end position="183"/>
    </location>
</feature>
<evidence type="ECO:0000313" key="3">
    <source>
        <dbReference type="EMBL" id="KAK1695432.1"/>
    </source>
</evidence>
<sequence length="285" mass="30281">MMPPAQAFTSLAPLHGQAFGTNAPPVPHSALSQGASPAWDTSALMAALNNAAMPSTVGEWFSLPVIAMQAENGTEFLNSTITSFFNANGMRLRLSCPYTSAQNGKAEHAIRTVNDVARTLLFQSSMPPSYWAEAVAAATYLVNERDEPHSYTAPCLDGELLPPHGSSSGDEDGGGDGSDVDGEAFRGHFPVRRRAGQRLLSPDLGFAMAALGTFSYRGLFIRLRRISALVSWAAPPQPSWAAIWAVLPWHLDSTCVSDASHDGFPLSCLEQLLPAGRDSPAAVSL</sequence>
<dbReference type="PANTHER" id="PTHR42648:SF28">
    <property type="entry name" value="TRANSPOSON-ENCODED PROTEIN WITH RIBONUCLEASE H-LIKE AND RETROVIRUS ZINC FINGER-LIKE DOMAINS"/>
    <property type="match status" value="1"/>
</dbReference>
<protein>
    <recommendedName>
        <fullName evidence="2">Integrase catalytic domain-containing protein</fullName>
    </recommendedName>
</protein>
<dbReference type="InterPro" id="IPR036397">
    <property type="entry name" value="RNaseH_sf"/>
</dbReference>
<keyword evidence="4" id="KW-1185">Reference proteome</keyword>
<dbReference type="InterPro" id="IPR039537">
    <property type="entry name" value="Retrotran_Ty1/copia-like"/>
</dbReference>
<reference evidence="3" key="1">
    <citation type="submission" date="2023-07" db="EMBL/GenBank/DDBJ databases">
        <title>A chromosome-level genome assembly of Lolium multiflorum.</title>
        <authorList>
            <person name="Chen Y."/>
            <person name="Copetti D."/>
            <person name="Kolliker R."/>
            <person name="Studer B."/>
        </authorList>
    </citation>
    <scope>NUCLEOTIDE SEQUENCE</scope>
    <source>
        <strain evidence="3">02402/16</strain>
        <tissue evidence="3">Leaf</tissue>
    </source>
</reference>